<evidence type="ECO:0000256" key="1">
    <source>
        <dbReference type="ARBA" id="ARBA00004370"/>
    </source>
</evidence>
<organism evidence="9 10">
    <name type="scientific">Cavenderia fasciculata</name>
    <name type="common">Slime mold</name>
    <name type="synonym">Dictyostelium fasciculatum</name>
    <dbReference type="NCBI Taxonomy" id="261658"/>
    <lineage>
        <taxon>Eukaryota</taxon>
        <taxon>Amoebozoa</taxon>
        <taxon>Evosea</taxon>
        <taxon>Eumycetozoa</taxon>
        <taxon>Dictyostelia</taxon>
        <taxon>Acytosteliales</taxon>
        <taxon>Cavenderiaceae</taxon>
        <taxon>Cavenderia</taxon>
    </lineage>
</organism>
<dbReference type="STRING" id="1054147.F4PIK3"/>
<evidence type="ECO:0000256" key="7">
    <source>
        <dbReference type="ARBA" id="ARBA00023136"/>
    </source>
</evidence>
<name>F4PIK3_CACFS</name>
<dbReference type="GO" id="GO:0006099">
    <property type="term" value="P:tricarboxylic acid cycle"/>
    <property type="evidence" value="ECO:0007669"/>
    <property type="project" value="InterPro"/>
</dbReference>
<keyword evidence="5 8" id="KW-1133">Transmembrane helix</keyword>
<feature type="transmembrane region" description="Helical" evidence="8">
    <location>
        <begin position="194"/>
        <end position="213"/>
    </location>
</feature>
<comment type="subcellular location">
    <subcellularLocation>
        <location evidence="1">Membrane</location>
    </subcellularLocation>
</comment>
<dbReference type="InterPro" id="IPR000701">
    <property type="entry name" value="SuccDH_FuR_B_TM-su"/>
</dbReference>
<keyword evidence="2" id="KW-0349">Heme</keyword>
<evidence type="ECO:0000256" key="5">
    <source>
        <dbReference type="ARBA" id="ARBA00022989"/>
    </source>
</evidence>
<evidence type="ECO:0000256" key="4">
    <source>
        <dbReference type="ARBA" id="ARBA00022723"/>
    </source>
</evidence>
<dbReference type="OrthoDB" id="588261at2759"/>
<sequence>MIGRTILLKAAGVNTRLAAINAAKLTTSIKPSFNSSSSSSSSSVQRYYSSSTQQGFKIVETKAEDLPKNNRPTSPHLTIYKLPQPAILSITHRATGIAMGLGLFGLAGLAITGTDIPLFIEQFKTLYPSLVIPTKFCVAFPVAFHSLSGVRHLVCHCHHDHSDNNWFIQFPNTNIIFWDATLKGIEVKSAETSGWIIVGVATAISLVLSFVTISSA</sequence>
<dbReference type="CDD" id="cd03499">
    <property type="entry name" value="SQR_TypeC_SdhC"/>
    <property type="match status" value="1"/>
</dbReference>
<dbReference type="NCBIfam" id="TIGR02970">
    <property type="entry name" value="succ_dehyd_cytB"/>
    <property type="match status" value="1"/>
</dbReference>
<gene>
    <name evidence="9" type="primary">sdhC</name>
    <name evidence="9" type="ORF">DFA_02826</name>
</gene>
<dbReference type="GO" id="GO:0009055">
    <property type="term" value="F:electron transfer activity"/>
    <property type="evidence" value="ECO:0007669"/>
    <property type="project" value="InterPro"/>
</dbReference>
<dbReference type="Proteomes" id="UP000007797">
    <property type="component" value="Unassembled WGS sequence"/>
</dbReference>
<evidence type="ECO:0000256" key="2">
    <source>
        <dbReference type="ARBA" id="ARBA00022617"/>
    </source>
</evidence>
<evidence type="ECO:0000313" key="10">
    <source>
        <dbReference type="Proteomes" id="UP000007797"/>
    </source>
</evidence>
<proteinExistence type="predicted"/>
<dbReference type="GO" id="GO:0008177">
    <property type="term" value="F:succinate dehydrogenase (quinone) activity"/>
    <property type="evidence" value="ECO:0007669"/>
    <property type="project" value="EnsemblProtists"/>
</dbReference>
<dbReference type="GO" id="GO:0006121">
    <property type="term" value="P:mitochondrial electron transport, succinate to ubiquinone"/>
    <property type="evidence" value="ECO:0007669"/>
    <property type="project" value="TreeGrafter"/>
</dbReference>
<dbReference type="PANTHER" id="PTHR10978">
    <property type="entry name" value="SUCCINATE DEHYDROGENASE CYTOCHROME B560 SUBUNIT"/>
    <property type="match status" value="1"/>
</dbReference>
<keyword evidence="10" id="KW-1185">Reference proteome</keyword>
<keyword evidence="7 8" id="KW-0472">Membrane</keyword>
<dbReference type="Gene3D" id="1.20.1300.10">
    <property type="entry name" value="Fumarate reductase/succinate dehydrogenase, transmembrane subunit"/>
    <property type="match status" value="1"/>
</dbReference>
<dbReference type="InterPro" id="IPR034804">
    <property type="entry name" value="SQR/QFR_C/D"/>
</dbReference>
<accession>F4PIK3</accession>
<dbReference type="GeneID" id="14877415"/>
<evidence type="ECO:0000256" key="3">
    <source>
        <dbReference type="ARBA" id="ARBA00022692"/>
    </source>
</evidence>
<dbReference type="GO" id="GO:0046872">
    <property type="term" value="F:metal ion binding"/>
    <property type="evidence" value="ECO:0007669"/>
    <property type="project" value="UniProtKB-KW"/>
</dbReference>
<reference evidence="10" key="1">
    <citation type="journal article" date="2011" name="Genome Res.">
        <title>Phylogeny-wide analysis of social amoeba genomes highlights ancient origins for complex intercellular communication.</title>
        <authorList>
            <person name="Heidel A.J."/>
            <person name="Lawal H.M."/>
            <person name="Felder M."/>
            <person name="Schilde C."/>
            <person name="Helps N.R."/>
            <person name="Tunggal B."/>
            <person name="Rivero F."/>
            <person name="John U."/>
            <person name="Schleicher M."/>
            <person name="Eichinger L."/>
            <person name="Platzer M."/>
            <person name="Noegel A.A."/>
            <person name="Schaap P."/>
            <person name="Gloeckner G."/>
        </authorList>
    </citation>
    <scope>NUCLEOTIDE SEQUENCE [LARGE SCALE GENOMIC DNA]</scope>
    <source>
        <strain evidence="10">SH3</strain>
    </source>
</reference>
<feature type="transmembrane region" description="Helical" evidence="8">
    <location>
        <begin position="97"/>
        <end position="120"/>
    </location>
</feature>
<dbReference type="KEGG" id="dfa:DFA_02826"/>
<dbReference type="GO" id="GO:0016020">
    <property type="term" value="C:membrane"/>
    <property type="evidence" value="ECO:0007669"/>
    <property type="project" value="UniProtKB-SubCell"/>
</dbReference>
<keyword evidence="6" id="KW-0408">Iron</keyword>
<dbReference type="SUPFAM" id="SSF81343">
    <property type="entry name" value="Fumarate reductase respiratory complex transmembrane subunits"/>
    <property type="match status" value="1"/>
</dbReference>
<dbReference type="PANTHER" id="PTHR10978:SF5">
    <property type="entry name" value="SUCCINATE DEHYDROGENASE CYTOCHROME B560 SUBUNIT, MITOCHONDRIAL"/>
    <property type="match status" value="1"/>
</dbReference>
<keyword evidence="4" id="KW-0479">Metal-binding</keyword>
<dbReference type="AlphaFoldDB" id="F4PIK3"/>
<keyword evidence="3 8" id="KW-0812">Transmembrane</keyword>
<evidence type="ECO:0000256" key="8">
    <source>
        <dbReference type="SAM" id="Phobius"/>
    </source>
</evidence>
<dbReference type="GO" id="GO:0005739">
    <property type="term" value="C:mitochondrion"/>
    <property type="evidence" value="ECO:0007669"/>
    <property type="project" value="GOC"/>
</dbReference>
<dbReference type="InterPro" id="IPR014314">
    <property type="entry name" value="Succ_DH_cytb556"/>
</dbReference>
<evidence type="ECO:0000256" key="6">
    <source>
        <dbReference type="ARBA" id="ARBA00023004"/>
    </source>
</evidence>
<dbReference type="RefSeq" id="XP_004362434.1">
    <property type="nucleotide sequence ID" value="XM_004362377.1"/>
</dbReference>
<dbReference type="Pfam" id="PF01127">
    <property type="entry name" value="Sdh_cyt"/>
    <property type="match status" value="1"/>
</dbReference>
<dbReference type="EMBL" id="GL883006">
    <property type="protein sequence ID" value="EGG24583.1"/>
    <property type="molecule type" value="Genomic_DNA"/>
</dbReference>
<dbReference type="OMA" id="MIGRTIL"/>
<evidence type="ECO:0000313" key="9">
    <source>
        <dbReference type="EMBL" id="EGG24583.1"/>
    </source>
</evidence>
<protein>
    <submittedName>
        <fullName evidence="9">Succinate dehydrogenase</fullName>
    </submittedName>
</protein>